<dbReference type="EMBL" id="SMKU01000002">
    <property type="protein sequence ID" value="TDD97679.1"/>
    <property type="molecule type" value="Genomic_DNA"/>
</dbReference>
<protein>
    <submittedName>
        <fullName evidence="2">Uncharacterized protein</fullName>
    </submittedName>
</protein>
<evidence type="ECO:0000256" key="1">
    <source>
        <dbReference type="SAM" id="MobiDB-lite"/>
    </source>
</evidence>
<evidence type="ECO:0000313" key="2">
    <source>
        <dbReference type="EMBL" id="TDD97679.1"/>
    </source>
</evidence>
<feature type="region of interest" description="Disordered" evidence="1">
    <location>
        <begin position="26"/>
        <end position="55"/>
    </location>
</feature>
<sequence length="334" mass="36154">MGFDLLLALWIAYYLTRNTVQDLSWKARGEDPPSFRREQERWKRSKGSSGGGPGRRFFANAWSDACASADERRARMAKRAAARRRSKWAKKDLADAEDHAYEINERMDPSVDDQAPAPSAKASARPSAGPSADPTAEAPQAPDARCYLCNHEFRLANLRPLHLSHAPEGTVLACRSCWETETARQKADTAARQAAAPPVVPEQEDKEVTASGKASGGTVTDLSRWRSKGSTPPITKEDIVSGETTNLIAALRWTQEMATQSGAAVASTEISISTMRNAGVSGAVIDKLALAQDLASHLTAAFDDAHAELEADMVVKDAYQARQGAGDKEFVTQD</sequence>
<reference evidence="2 3" key="1">
    <citation type="submission" date="2019-03" db="EMBL/GenBank/DDBJ databases">
        <title>Draft genome sequences of novel Actinobacteria.</title>
        <authorList>
            <person name="Sahin N."/>
            <person name="Ay H."/>
            <person name="Saygin H."/>
        </authorList>
    </citation>
    <scope>NUCLEOTIDE SEQUENCE [LARGE SCALE GENOMIC DNA]</scope>
    <source>
        <strain evidence="2 3">H3C3</strain>
    </source>
</reference>
<evidence type="ECO:0000313" key="3">
    <source>
        <dbReference type="Proteomes" id="UP000294513"/>
    </source>
</evidence>
<accession>A0A4R5CF91</accession>
<dbReference type="AlphaFoldDB" id="A0A4R5CF91"/>
<gene>
    <name evidence="2" type="ORF">E1298_01190</name>
</gene>
<dbReference type="OrthoDB" id="3483935at2"/>
<comment type="caution">
    <text evidence="2">The sequence shown here is derived from an EMBL/GenBank/DDBJ whole genome shotgun (WGS) entry which is preliminary data.</text>
</comment>
<feature type="region of interest" description="Disordered" evidence="1">
    <location>
        <begin position="188"/>
        <end position="237"/>
    </location>
</feature>
<keyword evidence="3" id="KW-1185">Reference proteome</keyword>
<organism evidence="2 3">
    <name type="scientific">Actinomadura rubrisoli</name>
    <dbReference type="NCBI Taxonomy" id="2530368"/>
    <lineage>
        <taxon>Bacteria</taxon>
        <taxon>Bacillati</taxon>
        <taxon>Actinomycetota</taxon>
        <taxon>Actinomycetes</taxon>
        <taxon>Streptosporangiales</taxon>
        <taxon>Thermomonosporaceae</taxon>
        <taxon>Actinomadura</taxon>
    </lineage>
</organism>
<proteinExistence type="predicted"/>
<name>A0A4R5CF91_9ACTN</name>
<feature type="compositionally biased region" description="Basic and acidic residues" evidence="1">
    <location>
        <begin position="26"/>
        <end position="42"/>
    </location>
</feature>
<dbReference type="RefSeq" id="WP_131888841.1">
    <property type="nucleotide sequence ID" value="NZ_SMKU01000002.1"/>
</dbReference>
<dbReference type="Proteomes" id="UP000294513">
    <property type="component" value="Unassembled WGS sequence"/>
</dbReference>
<feature type="compositionally biased region" description="Low complexity" evidence="1">
    <location>
        <begin position="115"/>
        <end position="132"/>
    </location>
</feature>
<feature type="region of interest" description="Disordered" evidence="1">
    <location>
        <begin position="103"/>
        <end position="139"/>
    </location>
</feature>